<dbReference type="EMBL" id="CP000077">
    <property type="protein sequence ID" value="AAY80981.1"/>
    <property type="molecule type" value="Genomic_DNA"/>
</dbReference>
<dbReference type="Proteomes" id="UP000001018">
    <property type="component" value="Chromosome"/>
</dbReference>
<keyword evidence="1" id="KW-0472">Membrane</keyword>
<feature type="transmembrane region" description="Helical" evidence="1">
    <location>
        <begin position="140"/>
        <end position="160"/>
    </location>
</feature>
<feature type="transmembrane region" description="Helical" evidence="1">
    <location>
        <begin position="180"/>
        <end position="196"/>
    </location>
</feature>
<dbReference type="GeneID" id="14552162"/>
<keyword evidence="3" id="KW-1185">Reference proteome</keyword>
<feature type="transmembrane region" description="Helical" evidence="1">
    <location>
        <begin position="66"/>
        <end position="96"/>
    </location>
</feature>
<feature type="transmembrane region" description="Helical" evidence="1">
    <location>
        <begin position="228"/>
        <end position="252"/>
    </location>
</feature>
<keyword evidence="1" id="KW-1133">Transmembrane helix</keyword>
<evidence type="ECO:0000256" key="1">
    <source>
        <dbReference type="SAM" id="Phobius"/>
    </source>
</evidence>
<reference evidence="2 3" key="1">
    <citation type="journal article" date="2005" name="J. Bacteriol.">
        <title>The genome of Sulfolobus acidocaldarius, a model organism of the Crenarchaeota.</title>
        <authorList>
            <person name="Chen L."/>
            <person name="Brugger K."/>
            <person name="Skovgaard M."/>
            <person name="Redder P."/>
            <person name="She Q."/>
            <person name="Torarinsson E."/>
            <person name="Greve B."/>
            <person name="Awayez M."/>
            <person name="Zibat A."/>
            <person name="Klenk H.-P."/>
            <person name="Garrett R.A."/>
        </authorList>
    </citation>
    <scope>NUCLEOTIDE SEQUENCE [LARGE SCALE GENOMIC DNA]</scope>
    <source>
        <strain evidence="3">ATCC 33909 / DSM 639 / JCM 8929 / NBRC 15157 / NCIMB 11770</strain>
    </source>
</reference>
<gene>
    <name evidence="2" type="ordered locus">Saci_1671</name>
</gene>
<dbReference type="KEGG" id="sai:Saci_1671"/>
<evidence type="ECO:0000313" key="2">
    <source>
        <dbReference type="EMBL" id="AAY80981.1"/>
    </source>
</evidence>
<dbReference type="AlphaFoldDB" id="Q4J8A0"/>
<organism evidence="2 3">
    <name type="scientific">Sulfolobus acidocaldarius (strain ATCC 33909 / DSM 639 / JCM 8929 / NBRC 15157 / NCIMB 11770)</name>
    <dbReference type="NCBI Taxonomy" id="330779"/>
    <lineage>
        <taxon>Archaea</taxon>
        <taxon>Thermoproteota</taxon>
        <taxon>Thermoprotei</taxon>
        <taxon>Sulfolobales</taxon>
        <taxon>Sulfolobaceae</taxon>
        <taxon>Sulfolobus</taxon>
    </lineage>
</organism>
<keyword evidence="1" id="KW-0812">Transmembrane</keyword>
<dbReference type="RefSeq" id="WP_011278483.1">
    <property type="nucleotide sequence ID" value="NC_007181.1"/>
</dbReference>
<sequence>MSHAVVSWTLWSLALYLTLPYLSSAIEHSINNPLFVGPFYIISSGIGSLSLLALERHVKLLSTIGLALSGIGLLMIGVDANQLLTIIGFIFYNLYWLSVPIFYYLLSEEEGSLTKAWSISMVPAIIMPVIAGILIRWGEIIIFILGGLLQLTSSIILILVKHRIDEDHMVGYDVGIPKNVIFVVLPLSIVMPFLYLDVRESLIWVIYSSGQILGILMSWFLWKSKNAIMLSLIIFSGIIFSVFSPIGILFYGSSEALVALGIEKSRPSLMKHAIKVALTEALVWTVGYAVGSLLYYISGFLPFIYSSLVSLILAMIIGLFSSLTFNSVISKNPLKNTIPFKIVRYLTLREGIFPYFKIS</sequence>
<feature type="transmembrane region" description="Helical" evidence="1">
    <location>
        <begin position="273"/>
        <end position="297"/>
    </location>
</feature>
<dbReference type="PATRIC" id="fig|330779.12.peg.1606"/>
<protein>
    <submittedName>
        <fullName evidence="2">Conserved membrane protein</fullName>
    </submittedName>
</protein>
<dbReference type="HOGENOM" id="CLU_926286_0_0_2"/>
<dbReference type="eggNOG" id="arCOG05971">
    <property type="taxonomic scope" value="Archaea"/>
</dbReference>
<feature type="transmembrane region" description="Helical" evidence="1">
    <location>
        <begin position="303"/>
        <end position="325"/>
    </location>
</feature>
<evidence type="ECO:0000313" key="3">
    <source>
        <dbReference type="Proteomes" id="UP000001018"/>
    </source>
</evidence>
<name>Q4J8A0_SULAC</name>
<feature type="transmembrane region" description="Helical" evidence="1">
    <location>
        <begin position="203"/>
        <end position="222"/>
    </location>
</feature>
<proteinExistence type="predicted"/>
<feature type="transmembrane region" description="Helical" evidence="1">
    <location>
        <begin position="35"/>
        <end position="54"/>
    </location>
</feature>
<feature type="transmembrane region" description="Helical" evidence="1">
    <location>
        <begin position="116"/>
        <end position="135"/>
    </location>
</feature>
<dbReference type="STRING" id="330779.Saci_1671"/>
<accession>Q4J8A0</accession>